<sequence>MTDIIDVAQAHAGRLMGRPGVVGVGVGQRGGEPVIVVSVLALTPELSASLPARLDGHAVVVELTAELRPQGGGG</sequence>
<organism evidence="1 2">
    <name type="scientific">Duganella alba</name>
    <dbReference type="NCBI Taxonomy" id="2666081"/>
    <lineage>
        <taxon>Bacteria</taxon>
        <taxon>Pseudomonadati</taxon>
        <taxon>Pseudomonadota</taxon>
        <taxon>Betaproteobacteria</taxon>
        <taxon>Burkholderiales</taxon>
        <taxon>Oxalobacteraceae</taxon>
        <taxon>Telluria group</taxon>
        <taxon>Duganella</taxon>
    </lineage>
</organism>
<dbReference type="Proteomes" id="UP000481037">
    <property type="component" value="Unassembled WGS sequence"/>
</dbReference>
<dbReference type="AlphaFoldDB" id="A0A6L5QJH4"/>
<reference evidence="1 2" key="1">
    <citation type="submission" date="2019-11" db="EMBL/GenBank/DDBJ databases">
        <title>Novel species isolated from a subtropical stream in China.</title>
        <authorList>
            <person name="Lu H."/>
        </authorList>
    </citation>
    <scope>NUCLEOTIDE SEQUENCE [LARGE SCALE GENOMIC DNA]</scope>
    <source>
        <strain evidence="1 2">FT25W</strain>
    </source>
</reference>
<protein>
    <submittedName>
        <fullName evidence="1">Uncharacterized protein</fullName>
    </submittedName>
</protein>
<comment type="caution">
    <text evidence="1">The sequence shown here is derived from an EMBL/GenBank/DDBJ whole genome shotgun (WGS) entry which is preliminary data.</text>
</comment>
<evidence type="ECO:0000313" key="2">
    <source>
        <dbReference type="Proteomes" id="UP000481037"/>
    </source>
</evidence>
<evidence type="ECO:0000313" key="1">
    <source>
        <dbReference type="EMBL" id="MRX09946.1"/>
    </source>
</evidence>
<name>A0A6L5QJH4_9BURK</name>
<dbReference type="EMBL" id="WKJM01000016">
    <property type="protein sequence ID" value="MRX09946.1"/>
    <property type="molecule type" value="Genomic_DNA"/>
</dbReference>
<keyword evidence="2" id="KW-1185">Reference proteome</keyword>
<gene>
    <name evidence="1" type="ORF">GJ697_19080</name>
</gene>
<accession>A0A6L5QJH4</accession>
<proteinExistence type="predicted"/>
<dbReference type="RefSeq" id="WP_154366087.1">
    <property type="nucleotide sequence ID" value="NZ_WKJM01000016.1"/>
</dbReference>